<dbReference type="KEGG" id="cwa:CwatDRAFT_3668"/>
<keyword evidence="3" id="KW-1185">Reference proteome</keyword>
<evidence type="ECO:0008006" key="4">
    <source>
        <dbReference type="Google" id="ProtNLM"/>
    </source>
</evidence>
<dbReference type="GeneID" id="88768281"/>
<protein>
    <recommendedName>
        <fullName evidence="4">DUF4149 domain-containing protein</fullName>
    </recommendedName>
</protein>
<name>Q4C3D3_CROWT</name>
<accession>Q4C3D3</accession>
<organism evidence="2 3">
    <name type="scientific">Crocosphaera watsonii WH 8501</name>
    <dbReference type="NCBI Taxonomy" id="165597"/>
    <lineage>
        <taxon>Bacteria</taxon>
        <taxon>Bacillati</taxon>
        <taxon>Cyanobacteriota</taxon>
        <taxon>Cyanophyceae</taxon>
        <taxon>Oscillatoriophycideae</taxon>
        <taxon>Chroococcales</taxon>
        <taxon>Aphanothecaceae</taxon>
        <taxon>Crocosphaera</taxon>
    </lineage>
</organism>
<comment type="caution">
    <text evidence="2">The sequence shown here is derived from an EMBL/GenBank/DDBJ whole genome shotgun (WGS) entry which is preliminary data.</text>
</comment>
<dbReference type="AlphaFoldDB" id="Q4C3D3"/>
<evidence type="ECO:0000256" key="1">
    <source>
        <dbReference type="SAM" id="Phobius"/>
    </source>
</evidence>
<evidence type="ECO:0000313" key="2">
    <source>
        <dbReference type="EMBL" id="EAM50665.1"/>
    </source>
</evidence>
<feature type="transmembrane region" description="Helical" evidence="1">
    <location>
        <begin position="141"/>
        <end position="162"/>
    </location>
</feature>
<dbReference type="OrthoDB" id="463671at2"/>
<keyword evidence="1" id="KW-1133">Transmembrane helix</keyword>
<evidence type="ECO:0000313" key="3">
    <source>
        <dbReference type="Proteomes" id="UP000003922"/>
    </source>
</evidence>
<reference evidence="2" key="2">
    <citation type="submission" date="2005-06" db="EMBL/GenBank/DDBJ databases">
        <title>Sequencing of the draft genome and assembly of Crocosphaera watsonii WH 8501.</title>
        <authorList>
            <consortium name="US DOE Joint Genome Institute (JGI-PGF)"/>
            <person name="Copeland A."/>
            <person name="Lucas S."/>
            <person name="Lapidus A."/>
            <person name="Barry K."/>
            <person name="Detter C."/>
            <person name="Glavina T."/>
            <person name="Hammon N."/>
            <person name="Israni S."/>
            <person name="Pitluck S."/>
            <person name="Richardson P."/>
        </authorList>
    </citation>
    <scope>NUCLEOTIDE SEQUENCE [LARGE SCALE GENOMIC DNA]</scope>
    <source>
        <strain evidence="2">WH 8501</strain>
    </source>
</reference>
<reference evidence="2" key="3">
    <citation type="submission" date="2016-12" db="EMBL/GenBank/DDBJ databases">
        <title>Annotation of the draft genome assembly of Crocosphaera watsonii WH 8501.</title>
        <authorList>
            <consortium name="US DOE Joint Genome Institute (JGI-ORNL)"/>
            <person name="Larimer F."/>
            <person name="Land M."/>
        </authorList>
    </citation>
    <scope>NUCLEOTIDE SEQUENCE</scope>
    <source>
        <strain evidence="2">WH 8501</strain>
    </source>
</reference>
<proteinExistence type="predicted"/>
<dbReference type="RefSeq" id="WP_007305674.1">
    <property type="nucleotide sequence ID" value="NZ_AADV02000019.1"/>
</dbReference>
<gene>
    <name evidence="2" type="ORF">CwatDRAFT_3668</name>
</gene>
<keyword evidence="1" id="KW-0472">Membrane</keyword>
<reference evidence="2" key="1">
    <citation type="submission" date="2004-02" db="EMBL/GenBank/DDBJ databases">
        <authorList>
            <consortium name="DOE Joint Genome Institute"/>
        </authorList>
    </citation>
    <scope>NUCLEOTIDE SEQUENCE [LARGE SCALE GENOMIC DNA]</scope>
    <source>
        <strain evidence="2">WH 8501</strain>
    </source>
</reference>
<feature type="transmembrane region" description="Helical" evidence="1">
    <location>
        <begin position="92"/>
        <end position="111"/>
    </location>
</feature>
<feature type="transmembrane region" description="Helical" evidence="1">
    <location>
        <begin position="12"/>
        <end position="42"/>
    </location>
</feature>
<dbReference type="Proteomes" id="UP000003922">
    <property type="component" value="Unassembled WGS sequence"/>
</dbReference>
<dbReference type="EMBL" id="AADV02000019">
    <property type="protein sequence ID" value="EAM50665.1"/>
    <property type="molecule type" value="Genomic_DNA"/>
</dbReference>
<feature type="transmembrane region" description="Helical" evidence="1">
    <location>
        <begin position="54"/>
        <end position="80"/>
    </location>
</feature>
<sequence>MNALSNRRWKFLSWTTIVMFALGFWLSSSILLDCVVIPGLSLSGMMNQGGFASAGYIIFGLFNRIELLCAALVLTGFLIFRRHHLLIHLQERWSIILASVLLGITLVYTYFLTPELSAFGLEINVFEATTTMPFMMIPLHWSYWILEGVKFVIGVTLLRWCYRDSCELR</sequence>
<keyword evidence="1" id="KW-0812">Transmembrane</keyword>